<organism evidence="2 3">
    <name type="scientific">Pelomonas aquatica</name>
    <dbReference type="NCBI Taxonomy" id="431058"/>
    <lineage>
        <taxon>Bacteria</taxon>
        <taxon>Pseudomonadati</taxon>
        <taxon>Pseudomonadota</taxon>
        <taxon>Betaproteobacteria</taxon>
        <taxon>Burkholderiales</taxon>
        <taxon>Sphaerotilaceae</taxon>
        <taxon>Roseateles</taxon>
    </lineage>
</organism>
<dbReference type="PANTHER" id="PTHR37314">
    <property type="entry name" value="SLR0142 PROTEIN"/>
    <property type="match status" value="1"/>
</dbReference>
<accession>A0A9X4LFT2</accession>
<dbReference type="PANTHER" id="PTHR37314:SF4">
    <property type="entry name" value="UPF0700 TRANSMEMBRANE PROTEIN YOAK"/>
    <property type="match status" value="1"/>
</dbReference>
<dbReference type="Pfam" id="PF06912">
    <property type="entry name" value="DUF1275"/>
    <property type="match status" value="1"/>
</dbReference>
<dbReference type="RefSeq" id="WP_268151851.1">
    <property type="nucleotide sequence ID" value="NZ_JAPPUW010000013.1"/>
</dbReference>
<gene>
    <name evidence="2" type="ORF">EXJ73_09570</name>
</gene>
<keyword evidence="1" id="KW-0812">Transmembrane</keyword>
<evidence type="ECO:0000256" key="1">
    <source>
        <dbReference type="SAM" id="Phobius"/>
    </source>
</evidence>
<name>A0A9X4LFT2_9BURK</name>
<evidence type="ECO:0000313" key="2">
    <source>
        <dbReference type="EMBL" id="MDG0862715.1"/>
    </source>
</evidence>
<feature type="transmembrane region" description="Helical" evidence="1">
    <location>
        <begin position="196"/>
        <end position="216"/>
    </location>
</feature>
<dbReference type="Proteomes" id="UP001152766">
    <property type="component" value="Unassembled WGS sequence"/>
</dbReference>
<feature type="transmembrane region" description="Helical" evidence="1">
    <location>
        <begin position="222"/>
        <end position="242"/>
    </location>
</feature>
<dbReference type="EMBL" id="SGUG01000011">
    <property type="protein sequence ID" value="MDG0862715.1"/>
    <property type="molecule type" value="Genomic_DNA"/>
</dbReference>
<keyword evidence="1" id="KW-0472">Membrane</keyword>
<feature type="transmembrane region" description="Helical" evidence="1">
    <location>
        <begin position="127"/>
        <end position="147"/>
    </location>
</feature>
<feature type="transmembrane region" description="Helical" evidence="1">
    <location>
        <begin position="21"/>
        <end position="44"/>
    </location>
</feature>
<feature type="transmembrane region" description="Helical" evidence="1">
    <location>
        <begin position="100"/>
        <end position="121"/>
    </location>
</feature>
<dbReference type="InterPro" id="IPR010699">
    <property type="entry name" value="DUF1275"/>
</dbReference>
<protein>
    <submittedName>
        <fullName evidence="2">DUF1275 domain-containing protein</fullName>
    </submittedName>
</protein>
<comment type="caution">
    <text evidence="2">The sequence shown here is derived from an EMBL/GenBank/DDBJ whole genome shotgun (WGS) entry which is preliminary data.</text>
</comment>
<evidence type="ECO:0000313" key="3">
    <source>
        <dbReference type="Proteomes" id="UP001152766"/>
    </source>
</evidence>
<dbReference type="AlphaFoldDB" id="A0A9X4LFT2"/>
<reference evidence="2" key="1">
    <citation type="submission" date="2019-02" db="EMBL/GenBank/DDBJ databases">
        <title>Draft genome of the type strain Pelomonas aquatica CCUG 52575T.</title>
        <authorList>
            <person name="Gomila M."/>
            <person name="Lalucat J."/>
        </authorList>
    </citation>
    <scope>NUCLEOTIDE SEQUENCE</scope>
    <source>
        <strain evidence="2">CCUG 52575</strain>
    </source>
</reference>
<feature type="transmembrane region" description="Helical" evidence="1">
    <location>
        <begin position="64"/>
        <end position="88"/>
    </location>
</feature>
<proteinExistence type="predicted"/>
<keyword evidence="3" id="KW-1185">Reference proteome</keyword>
<sequence length="247" mass="26327">MTFSFLHRLTGRHRTRSANRQLGAVLAFVAGAVNAGGFLAVRRYTSHMTGVISGVADDLAVGDLALALAGLASLLAFMAGAASTALLINWARRRQMHSKYALALLLEAGLLLLFGLVGAHLETLAHLLVPTAVLLLCFIMGLQNAIVTKISQAEIRTTHMTGVVTDLGIELGRLLYWNRSSAADPAHFVRANRDKLFIHGVVLGLFFIGGVVGALAFKHFGFTATLPIALLLVLMASPPLIVDLQRA</sequence>
<keyword evidence="1" id="KW-1133">Transmembrane helix</keyword>